<gene>
    <name evidence="2" type="ORF">S40285_09939</name>
</gene>
<keyword evidence="3" id="KW-1185">Reference proteome</keyword>
<protein>
    <submittedName>
        <fullName evidence="2">Uncharacterized protein</fullName>
    </submittedName>
</protein>
<name>A0A084QHC4_STAC4</name>
<organism evidence="2 3">
    <name type="scientific">Stachybotrys chlorohalonatus (strain IBT 40285)</name>
    <dbReference type="NCBI Taxonomy" id="1283841"/>
    <lineage>
        <taxon>Eukaryota</taxon>
        <taxon>Fungi</taxon>
        <taxon>Dikarya</taxon>
        <taxon>Ascomycota</taxon>
        <taxon>Pezizomycotina</taxon>
        <taxon>Sordariomycetes</taxon>
        <taxon>Hypocreomycetidae</taxon>
        <taxon>Hypocreales</taxon>
        <taxon>Stachybotryaceae</taxon>
        <taxon>Stachybotrys</taxon>
    </lineage>
</organism>
<reference evidence="2 3" key="1">
    <citation type="journal article" date="2014" name="BMC Genomics">
        <title>Comparative genome sequencing reveals chemotype-specific gene clusters in the toxigenic black mold Stachybotrys.</title>
        <authorList>
            <person name="Semeiks J."/>
            <person name="Borek D."/>
            <person name="Otwinowski Z."/>
            <person name="Grishin N.V."/>
        </authorList>
    </citation>
    <scope>NUCLEOTIDE SEQUENCE [LARGE SCALE GENOMIC DNA]</scope>
    <source>
        <strain evidence="2 3">IBT 40285</strain>
    </source>
</reference>
<evidence type="ECO:0000313" key="2">
    <source>
        <dbReference type="EMBL" id="KFA63359.1"/>
    </source>
</evidence>
<dbReference type="InParanoid" id="A0A084QHC4"/>
<dbReference type="EMBL" id="KL660741">
    <property type="protein sequence ID" value="KFA63359.1"/>
    <property type="molecule type" value="Genomic_DNA"/>
</dbReference>
<feature type="region of interest" description="Disordered" evidence="1">
    <location>
        <begin position="1"/>
        <end position="22"/>
    </location>
</feature>
<dbReference type="HOGENOM" id="CLU_1489936_0_0_1"/>
<evidence type="ECO:0000256" key="1">
    <source>
        <dbReference type="SAM" id="MobiDB-lite"/>
    </source>
</evidence>
<dbReference type="Proteomes" id="UP000028524">
    <property type="component" value="Unassembled WGS sequence"/>
</dbReference>
<dbReference type="OrthoDB" id="4851849at2759"/>
<proteinExistence type="predicted"/>
<sequence>MVRQRPPQLPPPRPPKPDARNARNWPKCVAILAAPVTSARTFVSRVPWKKTRSLGQGGMGHVPEPSADVHRLFLHQVQVSKRPVCSLSVYRALFIDLQISCVELHSWKQAETVHKKLLSIHLRKHRVAPVQRTLWLFTHPQIFWEVHLDVSERGKDLLAKVAELLPSLQKDLEGIKAADRR</sequence>
<accession>A0A084QHC4</accession>
<evidence type="ECO:0000313" key="3">
    <source>
        <dbReference type="Proteomes" id="UP000028524"/>
    </source>
</evidence>
<dbReference type="AlphaFoldDB" id="A0A084QHC4"/>